<protein>
    <recommendedName>
        <fullName evidence="3">Sigma-70 family RNA polymerase sigma factor</fullName>
    </recommendedName>
</protein>
<dbReference type="Proteomes" id="UP001161391">
    <property type="component" value="Unassembled WGS sequence"/>
</dbReference>
<dbReference type="InterPro" id="IPR013324">
    <property type="entry name" value="RNA_pol_sigma_r3/r4-like"/>
</dbReference>
<keyword evidence="2" id="KW-1185">Reference proteome</keyword>
<reference evidence="1" key="1">
    <citation type="journal article" date="2014" name="Int. J. Syst. Evol. Microbiol.">
        <title>Complete genome of a new Firmicutes species belonging to the dominant human colonic microbiota ('Ruminococcus bicirculans') reveals two chromosomes and a selective capacity to utilize plant glucans.</title>
        <authorList>
            <consortium name="NISC Comparative Sequencing Program"/>
            <person name="Wegmann U."/>
            <person name="Louis P."/>
            <person name="Goesmann A."/>
            <person name="Henrissat B."/>
            <person name="Duncan S.H."/>
            <person name="Flint H.J."/>
        </authorList>
    </citation>
    <scope>NUCLEOTIDE SEQUENCE</scope>
    <source>
        <strain evidence="1">NBRC 108219</strain>
    </source>
</reference>
<comment type="caution">
    <text evidence="1">The sequence shown here is derived from an EMBL/GenBank/DDBJ whole genome shotgun (WGS) entry which is preliminary data.</text>
</comment>
<proteinExistence type="predicted"/>
<gene>
    <name evidence="1" type="ORF">GCM10007853_04390</name>
</gene>
<dbReference type="EMBL" id="BSNK01000001">
    <property type="protein sequence ID" value="GLQ22565.1"/>
    <property type="molecule type" value="Genomic_DNA"/>
</dbReference>
<reference evidence="1" key="2">
    <citation type="submission" date="2023-01" db="EMBL/GenBank/DDBJ databases">
        <title>Draft genome sequence of Algimonas ampicilliniresistens strain NBRC 108219.</title>
        <authorList>
            <person name="Sun Q."/>
            <person name="Mori K."/>
        </authorList>
    </citation>
    <scope>NUCLEOTIDE SEQUENCE</scope>
    <source>
        <strain evidence="1">NBRC 108219</strain>
    </source>
</reference>
<sequence>MELEPLRMRNGQGVLYTRRAPVVAAIKRGLNDSFETLLERAKIRNRQDPDYVPSEALVYHIRRTKSDNSEARFIALLDIINKRVADSCRRPGRQVGNQLYEDAELAELREATVNLVMELILKDQDGYEKKLDVYEFAFDKAVRARRIDHKRMRGRRPTANAPILDEISGEVRQDVEDALARLSSGQTPIESSLDCRIALRRAIDTLPSDQREVVELWMSGVQIESKKDEEPSIATTLGCSIRTVQNRRNRAFAAMRVALGLENDDE</sequence>
<dbReference type="InterPro" id="IPR036388">
    <property type="entry name" value="WH-like_DNA-bd_sf"/>
</dbReference>
<evidence type="ECO:0000313" key="1">
    <source>
        <dbReference type="EMBL" id="GLQ22565.1"/>
    </source>
</evidence>
<dbReference type="RefSeq" id="WP_284387048.1">
    <property type="nucleotide sequence ID" value="NZ_BSNK01000001.1"/>
</dbReference>
<evidence type="ECO:0000313" key="2">
    <source>
        <dbReference type="Proteomes" id="UP001161391"/>
    </source>
</evidence>
<accession>A0ABQ5V7C8</accession>
<organism evidence="1 2">
    <name type="scientific">Algimonas ampicilliniresistens</name>
    <dbReference type="NCBI Taxonomy" id="1298735"/>
    <lineage>
        <taxon>Bacteria</taxon>
        <taxon>Pseudomonadati</taxon>
        <taxon>Pseudomonadota</taxon>
        <taxon>Alphaproteobacteria</taxon>
        <taxon>Maricaulales</taxon>
        <taxon>Robiginitomaculaceae</taxon>
        <taxon>Algimonas</taxon>
    </lineage>
</organism>
<name>A0ABQ5V7C8_9PROT</name>
<dbReference type="SUPFAM" id="SSF88659">
    <property type="entry name" value="Sigma3 and sigma4 domains of RNA polymerase sigma factors"/>
    <property type="match status" value="1"/>
</dbReference>
<evidence type="ECO:0008006" key="3">
    <source>
        <dbReference type="Google" id="ProtNLM"/>
    </source>
</evidence>
<dbReference type="Gene3D" id="1.10.10.10">
    <property type="entry name" value="Winged helix-like DNA-binding domain superfamily/Winged helix DNA-binding domain"/>
    <property type="match status" value="1"/>
</dbReference>